<feature type="domain" description="CheW-like" evidence="1">
    <location>
        <begin position="44"/>
        <end position="197"/>
    </location>
</feature>
<feature type="domain" description="CheW-like" evidence="1">
    <location>
        <begin position="221"/>
        <end position="366"/>
    </location>
</feature>
<feature type="domain" description="CheW-like" evidence="1">
    <location>
        <begin position="395"/>
        <end position="562"/>
    </location>
</feature>
<dbReference type="Gene3D" id="2.40.50.180">
    <property type="entry name" value="CheA-289, Domain 4"/>
    <property type="match status" value="3"/>
</dbReference>
<dbReference type="InterPro" id="IPR036061">
    <property type="entry name" value="CheW-like_dom_sf"/>
</dbReference>
<dbReference type="KEGG" id="mfy:HH212_19400"/>
<evidence type="ECO:0000259" key="1">
    <source>
        <dbReference type="PROSITE" id="PS50851"/>
    </source>
</evidence>
<protein>
    <submittedName>
        <fullName evidence="2">Chemotaxis protein CheW</fullName>
    </submittedName>
</protein>
<dbReference type="Gene3D" id="2.30.30.40">
    <property type="entry name" value="SH3 Domains"/>
    <property type="match status" value="1"/>
</dbReference>
<dbReference type="SUPFAM" id="SSF50341">
    <property type="entry name" value="CheW-like"/>
    <property type="match status" value="3"/>
</dbReference>
<accession>A0A7Z2VZE5</accession>
<dbReference type="AlphaFoldDB" id="A0A7Z2VZE5"/>
<evidence type="ECO:0000313" key="2">
    <source>
        <dbReference type="EMBL" id="QJE01920.1"/>
    </source>
</evidence>
<keyword evidence="3" id="KW-1185">Reference proteome</keyword>
<dbReference type="InterPro" id="IPR002545">
    <property type="entry name" value="CheW-lke_dom"/>
</dbReference>
<reference evidence="2 3" key="1">
    <citation type="submission" date="2020-04" db="EMBL/GenBank/DDBJ databases">
        <title>Genome sequencing of novel species.</title>
        <authorList>
            <person name="Heo J."/>
            <person name="Kim S.-J."/>
            <person name="Kim J.-S."/>
            <person name="Hong S.-B."/>
            <person name="Kwon S.-W."/>
        </authorList>
    </citation>
    <scope>NUCLEOTIDE SEQUENCE [LARGE SCALE GENOMIC DNA]</scope>
    <source>
        <strain evidence="2 3">GN2-R2</strain>
    </source>
</reference>
<dbReference type="RefSeq" id="WP_170204007.1">
    <property type="nucleotide sequence ID" value="NZ_CP051685.1"/>
</dbReference>
<dbReference type="PANTHER" id="PTHR22617:SF23">
    <property type="entry name" value="CHEMOTAXIS PROTEIN CHEW"/>
    <property type="match status" value="1"/>
</dbReference>
<dbReference type="EMBL" id="CP051685">
    <property type="protein sequence ID" value="QJE01920.1"/>
    <property type="molecule type" value="Genomic_DNA"/>
</dbReference>
<dbReference type="GO" id="GO:0005829">
    <property type="term" value="C:cytosol"/>
    <property type="evidence" value="ECO:0007669"/>
    <property type="project" value="TreeGrafter"/>
</dbReference>
<dbReference type="InterPro" id="IPR039315">
    <property type="entry name" value="CheW"/>
</dbReference>
<sequence>MNAPLTAAGAVAGYAAAPEVRRAAAALDAARAAAARVLSDAAGMELFGTFLLDGQEFALPAASIREVVGLPDRIMPIPLSPPCLEGIFTLRGAAIPVLNLARIFDAQAPGPRPDQRIAILDHDDVQVGLLFDATGEVLRVRPEQRSSVHYTPAPAEVDMRDAGPGAGGVICGALLLNDGARLVQVLDAAALVRVDNVPQVRSLGAAARSAERARFLRQAEGHKCIAFGAGGLGFALPMLAVQEILRVPELNASVMFGTLCKGWINLRGSAVGVVDFGALLQCAPRTPDDAAAAEARRIVVVRVGEERLGLLVDSVDDVRAYFDSDILPVPMLGTRRAAMFRGCLPHAERGDLLFLSHERIFSEGEAAEICAGHRRLYQQQALDAARQAARGAAAARRRVYLAFSVDAPWAADIGQVREIVAHGAPLVRAPGMPAFVHGMVQLRQQMICVIDLRTLYGMAPLEAQAGETTAGEPAAGEPGAERRVLVLEHEGECYGVVVDRVDSLLTLPDSQRRPAPRLARTGDPAADMRRDLDEVLEVPGEHGTDTVVSLFDKTRFFATLRARLDE</sequence>
<evidence type="ECO:0000313" key="3">
    <source>
        <dbReference type="Proteomes" id="UP000502415"/>
    </source>
</evidence>
<proteinExistence type="predicted"/>
<dbReference type="Pfam" id="PF01584">
    <property type="entry name" value="CheW"/>
    <property type="match status" value="3"/>
</dbReference>
<gene>
    <name evidence="2" type="ORF">HH212_19400</name>
</gene>
<dbReference type="Proteomes" id="UP000502415">
    <property type="component" value="Chromosome"/>
</dbReference>
<dbReference type="GO" id="GO:0006935">
    <property type="term" value="P:chemotaxis"/>
    <property type="evidence" value="ECO:0007669"/>
    <property type="project" value="InterPro"/>
</dbReference>
<dbReference type="PROSITE" id="PS50851">
    <property type="entry name" value="CHEW"/>
    <property type="match status" value="3"/>
</dbReference>
<name>A0A7Z2VZE5_9BURK</name>
<organism evidence="2 3">
    <name type="scientific">Massilia forsythiae</name>
    <dbReference type="NCBI Taxonomy" id="2728020"/>
    <lineage>
        <taxon>Bacteria</taxon>
        <taxon>Pseudomonadati</taxon>
        <taxon>Pseudomonadota</taxon>
        <taxon>Betaproteobacteria</taxon>
        <taxon>Burkholderiales</taxon>
        <taxon>Oxalobacteraceae</taxon>
        <taxon>Telluria group</taxon>
        <taxon>Massilia</taxon>
    </lineage>
</organism>
<dbReference type="PANTHER" id="PTHR22617">
    <property type="entry name" value="CHEMOTAXIS SENSOR HISTIDINE KINASE-RELATED"/>
    <property type="match status" value="1"/>
</dbReference>
<dbReference type="GO" id="GO:0007165">
    <property type="term" value="P:signal transduction"/>
    <property type="evidence" value="ECO:0007669"/>
    <property type="project" value="InterPro"/>
</dbReference>
<dbReference type="SMART" id="SM00260">
    <property type="entry name" value="CheW"/>
    <property type="match status" value="3"/>
</dbReference>